<gene>
    <name evidence="1" type="ORF">DW011_15285</name>
</gene>
<evidence type="ECO:0000313" key="2">
    <source>
        <dbReference type="Proteomes" id="UP000283616"/>
    </source>
</evidence>
<dbReference type="EMBL" id="QROV01000017">
    <property type="protein sequence ID" value="RHL57127.1"/>
    <property type="molecule type" value="Genomic_DNA"/>
</dbReference>
<proteinExistence type="predicted"/>
<sequence length="92" mass="10318">MLVIKSTKEGYELNQGISLRLFEPSGNTVVKVVCETPYYGEPNHLENAICNHINSLMPDGYTVKTNHVTLESSTGSDMKGKYVESLMFQIYI</sequence>
<name>A0A415LZ13_BACT4</name>
<reference evidence="1 2" key="1">
    <citation type="submission" date="2018-08" db="EMBL/GenBank/DDBJ databases">
        <title>A genome reference for cultivated species of the human gut microbiota.</title>
        <authorList>
            <person name="Zou Y."/>
            <person name="Xue W."/>
            <person name="Luo G."/>
        </authorList>
    </citation>
    <scope>NUCLEOTIDE SEQUENCE [LARGE SCALE GENOMIC DNA]</scope>
    <source>
        <strain evidence="1 2">AF37-12</strain>
    </source>
</reference>
<evidence type="ECO:0000313" key="1">
    <source>
        <dbReference type="EMBL" id="RHL57127.1"/>
    </source>
</evidence>
<accession>A0A415LZ13</accession>
<comment type="caution">
    <text evidence="1">The sequence shown here is derived from an EMBL/GenBank/DDBJ whole genome shotgun (WGS) entry which is preliminary data.</text>
</comment>
<dbReference type="AlphaFoldDB" id="A0A415LZ13"/>
<dbReference type="Proteomes" id="UP000283616">
    <property type="component" value="Unassembled WGS sequence"/>
</dbReference>
<protein>
    <submittedName>
        <fullName evidence="1">Uncharacterized protein</fullName>
    </submittedName>
</protein>
<organism evidence="1 2">
    <name type="scientific">Bacteroides thetaiotaomicron</name>
    <dbReference type="NCBI Taxonomy" id="818"/>
    <lineage>
        <taxon>Bacteria</taxon>
        <taxon>Pseudomonadati</taxon>
        <taxon>Bacteroidota</taxon>
        <taxon>Bacteroidia</taxon>
        <taxon>Bacteroidales</taxon>
        <taxon>Bacteroidaceae</taxon>
        <taxon>Bacteroides</taxon>
    </lineage>
</organism>
<dbReference type="RefSeq" id="WP_118313728.1">
    <property type="nucleotide sequence ID" value="NZ_CAXSVM010000001.1"/>
</dbReference>